<dbReference type="Gene3D" id="3.10.520.10">
    <property type="entry name" value="ApbE-like domains"/>
    <property type="match status" value="1"/>
</dbReference>
<dbReference type="PANTHER" id="PTHR30040">
    <property type="entry name" value="THIAMINE BIOSYNTHESIS LIPOPROTEIN APBE"/>
    <property type="match status" value="1"/>
</dbReference>
<dbReference type="RefSeq" id="WP_186840415.1">
    <property type="nucleotide sequence ID" value="NZ_JACOOZ010000005.1"/>
</dbReference>
<keyword evidence="12" id="KW-0449">Lipoprotein</keyword>
<evidence type="ECO:0000313" key="14">
    <source>
        <dbReference type="Proteomes" id="UP000597877"/>
    </source>
</evidence>
<keyword evidence="14" id="KW-1185">Reference proteome</keyword>
<keyword evidence="5 11" id="KW-0808">Transferase</keyword>
<proteinExistence type="inferred from homology"/>
<gene>
    <name evidence="13" type="ORF">H8S00_08855</name>
</gene>
<dbReference type="EC" id="2.7.1.180" evidence="2 11"/>
<evidence type="ECO:0000256" key="5">
    <source>
        <dbReference type="ARBA" id="ARBA00022679"/>
    </source>
</evidence>
<dbReference type="PIRSF" id="PIRSF006268">
    <property type="entry name" value="ApbE"/>
    <property type="match status" value="1"/>
</dbReference>
<dbReference type="PROSITE" id="PS51257">
    <property type="entry name" value="PROKAR_LIPOPROTEIN"/>
    <property type="match status" value="1"/>
</dbReference>
<comment type="subcellular location">
    <subcellularLocation>
        <location evidence="12">Cell inner membrane</location>
        <topology evidence="12">Lipid-anchor</topology>
        <orientation evidence="12">Periplasmic side</orientation>
    </subcellularLocation>
</comment>
<keyword evidence="8 11" id="KW-0460">Magnesium</keyword>
<dbReference type="Pfam" id="PF02424">
    <property type="entry name" value="ApbE"/>
    <property type="match status" value="1"/>
</dbReference>
<dbReference type="InterPro" id="IPR003374">
    <property type="entry name" value="ApbE-like_sf"/>
</dbReference>
<accession>A0ABR7F397</accession>
<keyword evidence="7 11" id="KW-0274">FAD</keyword>
<organism evidence="13 14">
    <name type="scientific">Eubacterium segne</name>
    <dbReference type="NCBI Taxonomy" id="2763045"/>
    <lineage>
        <taxon>Bacteria</taxon>
        <taxon>Bacillati</taxon>
        <taxon>Bacillota</taxon>
        <taxon>Clostridia</taxon>
        <taxon>Eubacteriales</taxon>
        <taxon>Eubacteriaceae</taxon>
        <taxon>Eubacterium</taxon>
    </lineage>
</organism>
<evidence type="ECO:0000256" key="7">
    <source>
        <dbReference type="ARBA" id="ARBA00022827"/>
    </source>
</evidence>
<comment type="similarity">
    <text evidence="11 12">Belongs to the ApbE family.</text>
</comment>
<keyword evidence="12" id="KW-0472">Membrane</keyword>
<evidence type="ECO:0000256" key="12">
    <source>
        <dbReference type="RuleBase" id="RU363002"/>
    </source>
</evidence>
<evidence type="ECO:0000256" key="6">
    <source>
        <dbReference type="ARBA" id="ARBA00022723"/>
    </source>
</evidence>
<keyword evidence="6 11" id="KW-0479">Metal-binding</keyword>
<evidence type="ECO:0000256" key="2">
    <source>
        <dbReference type="ARBA" id="ARBA00011955"/>
    </source>
</evidence>
<dbReference type="PANTHER" id="PTHR30040:SF2">
    <property type="entry name" value="FAD:PROTEIN FMN TRANSFERASE"/>
    <property type="match status" value="1"/>
</dbReference>
<dbReference type="SUPFAM" id="SSF143631">
    <property type="entry name" value="ApbE-like"/>
    <property type="match status" value="1"/>
</dbReference>
<evidence type="ECO:0000256" key="3">
    <source>
        <dbReference type="ARBA" id="ARBA00016337"/>
    </source>
</evidence>
<dbReference type="GO" id="GO:0016740">
    <property type="term" value="F:transferase activity"/>
    <property type="evidence" value="ECO:0007669"/>
    <property type="project" value="UniProtKB-KW"/>
</dbReference>
<dbReference type="Proteomes" id="UP000597877">
    <property type="component" value="Unassembled WGS sequence"/>
</dbReference>
<evidence type="ECO:0000256" key="8">
    <source>
        <dbReference type="ARBA" id="ARBA00022842"/>
    </source>
</evidence>
<comment type="caution">
    <text evidence="13">The sequence shown here is derived from an EMBL/GenBank/DDBJ whole genome shotgun (WGS) entry which is preliminary data.</text>
</comment>
<reference evidence="13 14" key="1">
    <citation type="submission" date="2020-08" db="EMBL/GenBank/DDBJ databases">
        <title>Genome public.</title>
        <authorList>
            <person name="Liu C."/>
            <person name="Sun Q."/>
        </authorList>
    </citation>
    <scope>NUCLEOTIDE SEQUENCE [LARGE SCALE GENOMIC DNA]</scope>
    <source>
        <strain evidence="13 14">BX4</strain>
    </source>
</reference>
<comment type="catalytic activity">
    <reaction evidence="10 11 12">
        <text>L-threonyl-[protein] + FAD = FMN-L-threonyl-[protein] + AMP + H(+)</text>
        <dbReference type="Rhea" id="RHEA:36847"/>
        <dbReference type="Rhea" id="RHEA-COMP:11060"/>
        <dbReference type="Rhea" id="RHEA-COMP:11061"/>
        <dbReference type="ChEBI" id="CHEBI:15378"/>
        <dbReference type="ChEBI" id="CHEBI:30013"/>
        <dbReference type="ChEBI" id="CHEBI:57692"/>
        <dbReference type="ChEBI" id="CHEBI:74257"/>
        <dbReference type="ChEBI" id="CHEBI:456215"/>
        <dbReference type="EC" id="2.7.1.180"/>
    </reaction>
</comment>
<keyword evidence="12" id="KW-0997">Cell inner membrane</keyword>
<evidence type="ECO:0000313" key="13">
    <source>
        <dbReference type="EMBL" id="MBC5668088.1"/>
    </source>
</evidence>
<protein>
    <recommendedName>
        <fullName evidence="3 11">FAD:protein FMN transferase</fullName>
        <ecNumber evidence="2 11">2.7.1.180</ecNumber>
    </recommendedName>
    <alternativeName>
        <fullName evidence="9 11">Flavin transferase</fullName>
    </alternativeName>
</protein>
<keyword evidence="4 11" id="KW-0285">Flavoprotein</keyword>
<comment type="cofactor">
    <cofactor evidence="1 12">
        <name>Mg(2+)</name>
        <dbReference type="ChEBI" id="CHEBI:18420"/>
    </cofactor>
</comment>
<evidence type="ECO:0000256" key="10">
    <source>
        <dbReference type="ARBA" id="ARBA00048540"/>
    </source>
</evidence>
<sequence>MKKDKLKKYLKSFVIFTLVASLSVSISGCSKKEEFPLSLTNFCFDTTITITIYEYAGESEAQDIINECFGLCNHYDKMFSTTKKDSDISKINQSKTKGCKVNHVVSDVIKDSIKYSKKSKGAFDVTIGELSDMWNVTGDNPTVPDDKKIKEAIKHVGYKNIKCEDEKVTLKDGETRLDLGSIVKGFVADKLKSYMISEGVKSGIIDLGGNILTIGGKSDDEPFVIGIKNPFYNNDITPTVNGNEDYIKNNDEYCLKLDVSDKSVVTSGIYERYFKKDDKIYHHILDTSTGYPVDNDLASVTIISNSSEAGDALSTTAFIMGLKDGMNLINKTQKTEAVFVTKGGKIHMSKGLEQTEDGDVIIETTTSSEKE</sequence>
<comment type="function">
    <text evidence="12">Flavin transferase that catalyzes the transfer of the FMN moiety of FAD and its covalent binding to the hydroxyl group of a threonine residue in a target flavoprotein.</text>
</comment>
<evidence type="ECO:0000256" key="11">
    <source>
        <dbReference type="PIRNR" id="PIRNR006268"/>
    </source>
</evidence>
<dbReference type="EMBL" id="JACOOZ010000005">
    <property type="protein sequence ID" value="MBC5668088.1"/>
    <property type="molecule type" value="Genomic_DNA"/>
</dbReference>
<evidence type="ECO:0000256" key="4">
    <source>
        <dbReference type="ARBA" id="ARBA00022630"/>
    </source>
</evidence>
<evidence type="ECO:0000256" key="1">
    <source>
        <dbReference type="ARBA" id="ARBA00001946"/>
    </source>
</evidence>
<name>A0ABR7F397_9FIRM</name>
<evidence type="ECO:0000256" key="9">
    <source>
        <dbReference type="ARBA" id="ARBA00031306"/>
    </source>
</evidence>
<keyword evidence="12" id="KW-1003">Cell membrane</keyword>
<dbReference type="InterPro" id="IPR024932">
    <property type="entry name" value="ApbE"/>
</dbReference>